<dbReference type="SUPFAM" id="SSF52151">
    <property type="entry name" value="FabD/lysophospholipase-like"/>
    <property type="match status" value="1"/>
</dbReference>
<feature type="active site" description="Proton acceptor; for dehydratase activity" evidence="5">
    <location>
        <position position="1342"/>
    </location>
</feature>
<evidence type="ECO:0000256" key="1">
    <source>
        <dbReference type="ARBA" id="ARBA00022450"/>
    </source>
</evidence>
<feature type="region of interest" description="Disordered" evidence="6">
    <location>
        <begin position="1721"/>
        <end position="1759"/>
    </location>
</feature>
<dbReference type="EMBL" id="LSBJ02000010">
    <property type="protein sequence ID" value="OAQ58631.1"/>
    <property type="molecule type" value="Genomic_DNA"/>
</dbReference>
<dbReference type="InterPro" id="IPR049900">
    <property type="entry name" value="PKS_mFAS_DH"/>
</dbReference>
<dbReference type="PANTHER" id="PTHR43775">
    <property type="entry name" value="FATTY ACID SYNTHASE"/>
    <property type="match status" value="1"/>
</dbReference>
<dbReference type="Pfam" id="PF00109">
    <property type="entry name" value="ketoacyl-synt"/>
    <property type="match status" value="1"/>
</dbReference>
<evidence type="ECO:0000259" key="9">
    <source>
        <dbReference type="PROSITE" id="PS52019"/>
    </source>
</evidence>
<name>A0A179EZM6_METCM</name>
<dbReference type="InterPro" id="IPR030918">
    <property type="entry name" value="PT_fungal_PKS"/>
</dbReference>
<organism evidence="10 11">
    <name type="scientific">Pochonia chlamydosporia 170</name>
    <dbReference type="NCBI Taxonomy" id="1380566"/>
    <lineage>
        <taxon>Eukaryota</taxon>
        <taxon>Fungi</taxon>
        <taxon>Dikarya</taxon>
        <taxon>Ascomycota</taxon>
        <taxon>Pezizomycotina</taxon>
        <taxon>Sordariomycetes</taxon>
        <taxon>Hypocreomycetidae</taxon>
        <taxon>Hypocreales</taxon>
        <taxon>Clavicipitaceae</taxon>
        <taxon>Pochonia</taxon>
    </lineage>
</organism>
<dbReference type="GO" id="GO:0006633">
    <property type="term" value="P:fatty acid biosynthetic process"/>
    <property type="evidence" value="ECO:0007669"/>
    <property type="project" value="InterPro"/>
</dbReference>
<evidence type="ECO:0000313" key="10">
    <source>
        <dbReference type="EMBL" id="OAQ58631.1"/>
    </source>
</evidence>
<dbReference type="OrthoDB" id="329835at2759"/>
<dbReference type="Gene3D" id="3.10.129.110">
    <property type="entry name" value="Polyketide synthase dehydratase"/>
    <property type="match status" value="1"/>
</dbReference>
<keyword evidence="3" id="KW-0808">Transferase</keyword>
<dbReference type="SMART" id="SM00827">
    <property type="entry name" value="PKS_AT"/>
    <property type="match status" value="1"/>
</dbReference>
<comment type="caution">
    <text evidence="10">The sequence shown here is derived from an EMBL/GenBank/DDBJ whole genome shotgun (WGS) entry which is preliminary data.</text>
</comment>
<dbReference type="SMART" id="SM00825">
    <property type="entry name" value="PKS_KS"/>
    <property type="match status" value="1"/>
</dbReference>
<sequence length="2171" mass="238458">MSPSIEVGQGELQLIAFGDLAGSECLEPLQRLLHLKQNAELEDFFLKVTFRLRQYLGTLQSSHRELVPRFTTLLDLVSSWEGAPGQPALHLFLLSVLQCGQFIHYYGGNGGRAYPSAADACILGNCAGKFAAAAASCSRSISQFISLAVEATLTAFRTGLRSQLVGEILYGRQGDSKIWSVLVSPMADASIEELLDLFKDSTKTARSHERLWIGAKAPAGVTALSGKPSSLSDFVNANKKSLRAKTLKVSSPYHAPHLFSAIDVDEIMEGVSVDMLVATAPRITMLPPSTSDTNNDFIGRLQEAVHGVLREQLDLGLMIESCGRHLAQTGHHRCRLITIAYDTTSALCTTLSNSFGIQVEVEDASRLFSSVPSLAGRCEKSKIAIIGYSGRFPSAESNEAYWELLRAGRDVHQEIPSDRFNWRTHYDESGKQRNTSRIKHGCFIDSPGQFDARFFGMSPREAENTDPAQRLAILTTYEAMEMAGFVRNRTPSTQEDRVGVFFGATSDGWRDINAAQDVGTYFVPGGNRAFATGRISYFFRLTGPSLVVDTACSSSLSAIQIACSYLWSGQCDTAVAGGTNILTNPNQFAGLDRGHFLSTTGNCNAFDDGADGYCRADGVGSVILKRLEDAEADNDPILGVIVGTNTNHCGHTDSITRPNEKDQAKLFQQILRRANYNPLDVSVIEMHGTGTQAGDAAEMSSVLSAFVPGRERTETHPARPLYIGSAKANVGHSESASGVISLIKLLLMLKHNEIPPHCGIKTKLNRNYPLDLTERGIRIASEPTSWTRGPRSLKRIAFLNNFSAAGGNTALLLEEGPRKPEALHDSRYSCGYLVAITAKSPKSLLGNARSLAAWVQRNPETALSDLSYTTTARRMHHNYRMMLSVENMPSLLDRLKSLVTQEPAALSPIPSPSKKPSVIFTFTGQGSLYIGMGKELFGAYSSFCDDILRLEQLAQSYGFPQFVGLIDGSVDDDIHSISAVTSHLALLCVQIALVKLLDRWGIKPSAVVGHSLGEYAALYAAKVISAGDAVYLVGKRALLLEKHCQRNTHGMLIVKGCRIATEELLKSSGQSFELACANHPTVHVVAGPMEDMPDVMTVADKKGIKTVKLDIPFAFHSSQVDPMLPEFTNAARQAGITFDAPAIPVISPLLGSVVPKDEENVFNISYLVQASRHFLDFTTALTKARKYYPTGTTIWLEVGAHPLCGTMIKQTLGAEEAVLTTLRENVSGYRTMMRSIESLYLAGMDIDWNEYQRELPGEKKVLELPHYSWDLKNYWIDYRNDFCVNLAAGGEKPESRDEIAMHKYISSVAQRVIEEVHEQDTSSMTVESDIFHAELLPILRGHVVNGACLCSSSLYAEIAFTLGDYLLRIRKLSSDNTRLELYDLNIDQPLIAKNGVTSHLFRINVKADWTANSLDFVIFSVIDSGTHTIPHAKLSVRVVSNQRWLSDWNRNAYLVKSRIKSLESGDTSQKLRRRMAYKLFATLVDYSDEFKGMSEVLLDSDDLEAVSTVQFQVDQERGGLGVDARWIDSLAQVSGFIMNANDSMNNKDQVFINHGWEKLRFAENFSASKSYRAYCRMQLVEKTTFFVGMRRQVLQHLLSSKDDELRSNLRKSTPMKFVSEAPPRVPHIQQNGSEVRSSLDEIARPKGTYSSHILDIISQETGLAMKDLQLESSLVDLGIDSLLSLTISSRIRSELDLDISSTTLMECSNISEVRRLICHDDASTSSSATDSDNRLNTGMAQPAESFVSSSTETDDSDISESDQIRRHLWDIVAEETATAVYDLLPSTSVAGMGIDSLLSISIRARLSEKFNVYISSFSIMNCETLLDLELLLHESLGVERASWPRGSLNHNSTIHTADDTIIYHPELVPALTSCPSVTTEAPQATSVCLSGPSSTAKLIMILFPDGSGSAASYANLPSKLPGGVVLYGLNCPWRKCGLDLIRSKVTVPQMVARQVVEVRRILQNHRSQGWTNCEKGIPNLVLGGWSAGGVLAFEAIRQLADEGIFVQKLLLLDSPNPIGLRPPSQKMSRFIEALGRFGGRSGKAPDWLLEHFDGMAAVLNTYSPSPLPADLVLDALQVYARKGAWYAYPDPEMELQADHHSEINWLLRDRTDFTGDGWKKLVGSERFSVKVMDDVDHFTLLGSGKEAAKLGPLLADFLARESNPAVAGSLY</sequence>
<dbReference type="PROSITE" id="PS52019">
    <property type="entry name" value="PKS_MFAS_DH"/>
    <property type="match status" value="1"/>
</dbReference>
<dbReference type="InterPro" id="IPR016035">
    <property type="entry name" value="Acyl_Trfase/lysoPLipase"/>
</dbReference>
<dbReference type="InterPro" id="IPR032088">
    <property type="entry name" value="SAT"/>
</dbReference>
<dbReference type="Pfam" id="PF00698">
    <property type="entry name" value="Acyl_transf_1"/>
    <property type="match status" value="1"/>
</dbReference>
<dbReference type="InterPro" id="IPR020806">
    <property type="entry name" value="PKS_PP-bd"/>
</dbReference>
<dbReference type="PROSITE" id="PS50075">
    <property type="entry name" value="CARRIER"/>
    <property type="match status" value="2"/>
</dbReference>
<dbReference type="SUPFAM" id="SSF53474">
    <property type="entry name" value="alpha/beta-Hydrolases"/>
    <property type="match status" value="1"/>
</dbReference>
<evidence type="ECO:0000256" key="4">
    <source>
        <dbReference type="ARBA" id="ARBA00023268"/>
    </source>
</evidence>
<feature type="domain" description="Carrier" evidence="7">
    <location>
        <begin position="1644"/>
        <end position="1721"/>
    </location>
</feature>
<dbReference type="GO" id="GO:0004312">
    <property type="term" value="F:fatty acid synthase activity"/>
    <property type="evidence" value="ECO:0007669"/>
    <property type="project" value="TreeGrafter"/>
</dbReference>
<dbReference type="STRING" id="1380566.A0A179EZM6"/>
<dbReference type="InterPro" id="IPR001227">
    <property type="entry name" value="Ac_transferase_dom_sf"/>
</dbReference>
<dbReference type="InterPro" id="IPR014031">
    <property type="entry name" value="Ketoacyl_synth_C"/>
</dbReference>
<dbReference type="SMART" id="SM00823">
    <property type="entry name" value="PKS_PP"/>
    <property type="match status" value="2"/>
</dbReference>
<evidence type="ECO:0000256" key="5">
    <source>
        <dbReference type="PROSITE-ProRule" id="PRU01363"/>
    </source>
</evidence>
<gene>
    <name evidence="10" type="ORF">VFPPC_10343</name>
</gene>
<dbReference type="Pfam" id="PF00550">
    <property type="entry name" value="PP-binding"/>
    <property type="match status" value="2"/>
</dbReference>
<evidence type="ECO:0000256" key="2">
    <source>
        <dbReference type="ARBA" id="ARBA00022553"/>
    </source>
</evidence>
<proteinExistence type="predicted"/>
<keyword evidence="2" id="KW-0597">Phosphoprotein</keyword>
<dbReference type="InterPro" id="IPR016039">
    <property type="entry name" value="Thiolase-like"/>
</dbReference>
<dbReference type="SUPFAM" id="SSF47336">
    <property type="entry name" value="ACP-like"/>
    <property type="match status" value="1"/>
</dbReference>
<keyword evidence="1" id="KW-0596">Phosphopantetheine</keyword>
<accession>A0A179EZM6</accession>
<dbReference type="RefSeq" id="XP_018136758.1">
    <property type="nucleotide sequence ID" value="XM_018288730.1"/>
</dbReference>
<feature type="active site" description="Proton donor; for dehydratase activity" evidence="5">
    <location>
        <position position="1528"/>
    </location>
</feature>
<evidence type="ECO:0000259" key="7">
    <source>
        <dbReference type="PROSITE" id="PS50075"/>
    </source>
</evidence>
<dbReference type="SUPFAM" id="SSF53901">
    <property type="entry name" value="Thiolase-like"/>
    <property type="match status" value="1"/>
</dbReference>
<dbReference type="Pfam" id="PF02801">
    <property type="entry name" value="Ketoacyl-synt_C"/>
    <property type="match status" value="1"/>
</dbReference>
<dbReference type="Pfam" id="PF16073">
    <property type="entry name" value="SAT"/>
    <property type="match status" value="1"/>
</dbReference>
<evidence type="ECO:0000313" key="11">
    <source>
        <dbReference type="Proteomes" id="UP000078397"/>
    </source>
</evidence>
<dbReference type="InterPro" id="IPR009081">
    <property type="entry name" value="PP-bd_ACP"/>
</dbReference>
<feature type="domain" description="Carrier" evidence="7">
    <location>
        <begin position="1759"/>
        <end position="1836"/>
    </location>
</feature>
<dbReference type="Gene3D" id="3.40.366.10">
    <property type="entry name" value="Malonyl-Coenzyme A Acyl Carrier Protein, domain 2"/>
    <property type="match status" value="2"/>
</dbReference>
<feature type="region of interest" description="C-terminal hotdog fold" evidence="5">
    <location>
        <begin position="1467"/>
        <end position="1623"/>
    </location>
</feature>
<dbReference type="InterPro" id="IPR029058">
    <property type="entry name" value="AB_hydrolase_fold"/>
</dbReference>
<dbReference type="PANTHER" id="PTHR43775:SF45">
    <property type="entry name" value="CONIDIAL PIGMENT POLYKETIDE SYNTHASE ALB1"/>
    <property type="match status" value="1"/>
</dbReference>
<dbReference type="InterPro" id="IPR014043">
    <property type="entry name" value="Acyl_transferase_dom"/>
</dbReference>
<dbReference type="PROSITE" id="PS00012">
    <property type="entry name" value="PHOSPHOPANTETHEINE"/>
    <property type="match status" value="1"/>
</dbReference>
<dbReference type="Proteomes" id="UP000078397">
    <property type="component" value="Unassembled WGS sequence"/>
</dbReference>
<evidence type="ECO:0000256" key="6">
    <source>
        <dbReference type="SAM" id="MobiDB-lite"/>
    </source>
</evidence>
<dbReference type="Gene3D" id="3.40.47.10">
    <property type="match status" value="1"/>
</dbReference>
<dbReference type="GeneID" id="28852724"/>
<dbReference type="InterPro" id="IPR042104">
    <property type="entry name" value="PKS_dehydratase_sf"/>
</dbReference>
<dbReference type="InterPro" id="IPR001031">
    <property type="entry name" value="Thioesterase"/>
</dbReference>
<dbReference type="CDD" id="cd00833">
    <property type="entry name" value="PKS"/>
    <property type="match status" value="1"/>
</dbReference>
<dbReference type="InterPro" id="IPR050091">
    <property type="entry name" value="PKS_NRPS_Biosynth_Enz"/>
</dbReference>
<dbReference type="Gene3D" id="3.30.70.3290">
    <property type="match status" value="1"/>
</dbReference>
<feature type="domain" description="PKS/mFAS DH" evidence="9">
    <location>
        <begin position="1302"/>
        <end position="1623"/>
    </location>
</feature>
<dbReference type="Pfam" id="PF00975">
    <property type="entry name" value="Thioesterase"/>
    <property type="match status" value="1"/>
</dbReference>
<dbReference type="InterPro" id="IPR018201">
    <property type="entry name" value="Ketoacyl_synth_AS"/>
</dbReference>
<dbReference type="InterPro" id="IPR020841">
    <property type="entry name" value="PKS_Beta-ketoAc_synthase_dom"/>
</dbReference>
<evidence type="ECO:0000259" key="8">
    <source>
        <dbReference type="PROSITE" id="PS52004"/>
    </source>
</evidence>
<dbReference type="GO" id="GO:0044550">
    <property type="term" value="P:secondary metabolite biosynthetic process"/>
    <property type="evidence" value="ECO:0007669"/>
    <property type="project" value="TreeGrafter"/>
</dbReference>
<dbReference type="InterPro" id="IPR006162">
    <property type="entry name" value="Ppantetheine_attach_site"/>
</dbReference>
<dbReference type="GO" id="GO:0004315">
    <property type="term" value="F:3-oxoacyl-[acyl-carrier-protein] synthase activity"/>
    <property type="evidence" value="ECO:0007669"/>
    <property type="project" value="InterPro"/>
</dbReference>
<dbReference type="InterPro" id="IPR014030">
    <property type="entry name" value="Ketoacyl_synth_N"/>
</dbReference>
<feature type="region of interest" description="N-terminal hotdog fold" evidence="5">
    <location>
        <begin position="1302"/>
        <end position="1443"/>
    </location>
</feature>
<feature type="domain" description="Ketosynthase family 3 (KS3)" evidence="8">
    <location>
        <begin position="380"/>
        <end position="815"/>
    </location>
</feature>
<keyword evidence="11" id="KW-1185">Reference proteome</keyword>
<dbReference type="KEGG" id="pchm:VFPPC_10343"/>
<protein>
    <submittedName>
        <fullName evidence="10">Polyketide synthase</fullName>
    </submittedName>
</protein>
<dbReference type="InterPro" id="IPR036736">
    <property type="entry name" value="ACP-like_sf"/>
</dbReference>
<dbReference type="Gene3D" id="1.10.1200.10">
    <property type="entry name" value="ACP-like"/>
    <property type="match status" value="2"/>
</dbReference>
<keyword evidence="4" id="KW-0511">Multifunctional enzyme</keyword>
<dbReference type="PROSITE" id="PS00606">
    <property type="entry name" value="KS3_1"/>
    <property type="match status" value="1"/>
</dbReference>
<reference evidence="10 11" key="1">
    <citation type="journal article" date="2016" name="PLoS Pathog.">
        <title>Biosynthesis of antibiotic leucinostatins in bio-control fungus Purpureocillium lilacinum and their inhibition on phytophthora revealed by genome mining.</title>
        <authorList>
            <person name="Wang G."/>
            <person name="Liu Z."/>
            <person name="Lin R."/>
            <person name="Li E."/>
            <person name="Mao Z."/>
            <person name="Ling J."/>
            <person name="Yang Y."/>
            <person name="Yin W.B."/>
            <person name="Xie B."/>
        </authorList>
    </citation>
    <scope>NUCLEOTIDE SEQUENCE [LARGE SCALE GENOMIC DNA]</scope>
    <source>
        <strain evidence="10">170</strain>
    </source>
</reference>
<dbReference type="Pfam" id="PF22621">
    <property type="entry name" value="CurL-like_PKS_C"/>
    <property type="match status" value="1"/>
</dbReference>
<dbReference type="NCBIfam" id="TIGR04532">
    <property type="entry name" value="PT_fungal_PKS"/>
    <property type="match status" value="1"/>
</dbReference>
<evidence type="ECO:0000256" key="3">
    <source>
        <dbReference type="ARBA" id="ARBA00022679"/>
    </source>
</evidence>
<dbReference type="GO" id="GO:0031177">
    <property type="term" value="F:phosphopantetheine binding"/>
    <property type="evidence" value="ECO:0007669"/>
    <property type="project" value="InterPro"/>
</dbReference>
<dbReference type="PROSITE" id="PS52004">
    <property type="entry name" value="KS3_2"/>
    <property type="match status" value="1"/>
</dbReference>
<dbReference type="Gene3D" id="3.40.50.1820">
    <property type="entry name" value="alpha/beta hydrolase"/>
    <property type="match status" value="1"/>
</dbReference>